<evidence type="ECO:0000313" key="2">
    <source>
        <dbReference type="EMBL" id="KAK2067252.1"/>
    </source>
</evidence>
<evidence type="ECO:0000313" key="3">
    <source>
        <dbReference type="Proteomes" id="UP001217918"/>
    </source>
</evidence>
<organism evidence="2 3">
    <name type="scientific">Phyllachora maydis</name>
    <dbReference type="NCBI Taxonomy" id="1825666"/>
    <lineage>
        <taxon>Eukaryota</taxon>
        <taxon>Fungi</taxon>
        <taxon>Dikarya</taxon>
        <taxon>Ascomycota</taxon>
        <taxon>Pezizomycotina</taxon>
        <taxon>Sordariomycetes</taxon>
        <taxon>Sordariomycetidae</taxon>
        <taxon>Phyllachorales</taxon>
        <taxon>Phyllachoraceae</taxon>
        <taxon>Phyllachora</taxon>
    </lineage>
</organism>
<proteinExistence type="predicted"/>
<feature type="region of interest" description="Disordered" evidence="1">
    <location>
        <begin position="19"/>
        <end position="50"/>
    </location>
</feature>
<dbReference type="EMBL" id="JAQQPM010000001">
    <property type="protein sequence ID" value="KAK2067252.1"/>
    <property type="molecule type" value="Genomic_DNA"/>
</dbReference>
<name>A0AAD9HYT2_9PEZI</name>
<comment type="caution">
    <text evidence="2">The sequence shown here is derived from an EMBL/GenBank/DDBJ whole genome shotgun (WGS) entry which is preliminary data.</text>
</comment>
<reference evidence="2" key="1">
    <citation type="journal article" date="2023" name="Mol. Plant Microbe Interact.">
        <title>Elucidating the Obligate Nature and Biological Capacity of an Invasive Fungal Corn Pathogen.</title>
        <authorList>
            <person name="MacCready J.S."/>
            <person name="Roggenkamp E.M."/>
            <person name="Gdanetz K."/>
            <person name="Chilvers M.I."/>
        </authorList>
    </citation>
    <scope>NUCLEOTIDE SEQUENCE</scope>
    <source>
        <strain evidence="2">PM02</strain>
    </source>
</reference>
<accession>A0AAD9HYT2</accession>
<protein>
    <submittedName>
        <fullName evidence="2">Uncharacterized protein</fullName>
    </submittedName>
</protein>
<keyword evidence="3" id="KW-1185">Reference proteome</keyword>
<dbReference type="AlphaFoldDB" id="A0AAD9HYT2"/>
<feature type="compositionally biased region" description="Low complexity" evidence="1">
    <location>
        <begin position="32"/>
        <end position="49"/>
    </location>
</feature>
<sequence>MWKRTPLASIFLRMSWPTSKPKTRSHGAFSMPMTATSLPSATAPATSMPMKEEPTMTILLRLASPTAAVMLRTSPTLRSVKMLPSTWKPCRGRALGVAPVASTSLP</sequence>
<gene>
    <name evidence="2" type="ORF">P8C59_001008</name>
</gene>
<dbReference type="Proteomes" id="UP001217918">
    <property type="component" value="Unassembled WGS sequence"/>
</dbReference>
<evidence type="ECO:0000256" key="1">
    <source>
        <dbReference type="SAM" id="MobiDB-lite"/>
    </source>
</evidence>